<dbReference type="NCBIfam" id="TIGR01484">
    <property type="entry name" value="HAD-SF-IIB"/>
    <property type="match status" value="1"/>
</dbReference>
<dbReference type="Proteomes" id="UP000051733">
    <property type="component" value="Unassembled WGS sequence"/>
</dbReference>
<dbReference type="STRING" id="1423813.FC26_GL000212"/>
<dbReference type="InterPro" id="IPR036412">
    <property type="entry name" value="HAD-like_sf"/>
</dbReference>
<dbReference type="SFLD" id="SFLDS00003">
    <property type="entry name" value="Haloacid_Dehalogenase"/>
    <property type="match status" value="1"/>
</dbReference>
<dbReference type="GO" id="GO:0005829">
    <property type="term" value="C:cytosol"/>
    <property type="evidence" value="ECO:0007669"/>
    <property type="project" value="TreeGrafter"/>
</dbReference>
<dbReference type="OrthoDB" id="9810101at2"/>
<protein>
    <submittedName>
        <fullName evidence="1">Cof-like hydrolase</fullName>
    </submittedName>
</protein>
<name>A0A0R2A2H2_9LACO</name>
<sequence>MYRGIVFFDLDRTLLNNETQVEPEVASAMTQLRQNQILPVIATGRNLYEIKDILQVTQINTIVSGNGANVHLEGRDIYRHPIDKQVVRRLIARADQLDDAVSVMNDHAYSISRHNEVAVQNYHYINTPLPAADAARFVTEEDVLMMVISTVGHDEAYASFEREFNICRNTPYSVDVVAKEISKQSGIKRLLQEFEPEVPTYAFGDGLNDLPMLQFVDHPVAMGNGLPEVKQTAEFVTTDNIDHGIVNGLRHFNLI</sequence>
<dbReference type="InterPro" id="IPR006379">
    <property type="entry name" value="HAD-SF_hydro_IIB"/>
</dbReference>
<organism evidence="1 2">
    <name type="scientific">Paucilactobacillus vaccinostercus DSM 20634</name>
    <dbReference type="NCBI Taxonomy" id="1423813"/>
    <lineage>
        <taxon>Bacteria</taxon>
        <taxon>Bacillati</taxon>
        <taxon>Bacillota</taxon>
        <taxon>Bacilli</taxon>
        <taxon>Lactobacillales</taxon>
        <taxon>Lactobacillaceae</taxon>
        <taxon>Paucilactobacillus</taxon>
    </lineage>
</organism>
<keyword evidence="1" id="KW-0378">Hydrolase</keyword>
<dbReference type="GO" id="GO:0016791">
    <property type="term" value="F:phosphatase activity"/>
    <property type="evidence" value="ECO:0007669"/>
    <property type="project" value="UniProtKB-ARBA"/>
</dbReference>
<evidence type="ECO:0000313" key="1">
    <source>
        <dbReference type="EMBL" id="KRM60730.1"/>
    </source>
</evidence>
<keyword evidence="2" id="KW-1185">Reference proteome</keyword>
<gene>
    <name evidence="1" type="ORF">FC26_GL000212</name>
</gene>
<evidence type="ECO:0000313" key="2">
    <source>
        <dbReference type="Proteomes" id="UP000051733"/>
    </source>
</evidence>
<dbReference type="NCBIfam" id="TIGR00099">
    <property type="entry name" value="Cof-subfamily"/>
    <property type="match status" value="1"/>
</dbReference>
<dbReference type="InterPro" id="IPR023214">
    <property type="entry name" value="HAD_sf"/>
</dbReference>
<dbReference type="PATRIC" id="fig|1423813.3.peg.222"/>
<dbReference type="SUPFAM" id="SSF56784">
    <property type="entry name" value="HAD-like"/>
    <property type="match status" value="1"/>
</dbReference>
<dbReference type="PANTHER" id="PTHR10000">
    <property type="entry name" value="PHOSPHOSERINE PHOSPHATASE"/>
    <property type="match status" value="1"/>
</dbReference>
<dbReference type="Pfam" id="PF08282">
    <property type="entry name" value="Hydrolase_3"/>
    <property type="match status" value="1"/>
</dbReference>
<accession>A0A0R2A2H2</accession>
<dbReference type="PROSITE" id="PS01229">
    <property type="entry name" value="COF_2"/>
    <property type="match status" value="1"/>
</dbReference>
<dbReference type="SFLD" id="SFLDG01140">
    <property type="entry name" value="C2.B:_Phosphomannomutase_and_P"/>
    <property type="match status" value="1"/>
</dbReference>
<dbReference type="RefSeq" id="WP_057779924.1">
    <property type="nucleotide sequence ID" value="NZ_AYYY01000061.1"/>
</dbReference>
<dbReference type="GO" id="GO:0000287">
    <property type="term" value="F:magnesium ion binding"/>
    <property type="evidence" value="ECO:0007669"/>
    <property type="project" value="TreeGrafter"/>
</dbReference>
<comment type="caution">
    <text evidence="1">The sequence shown here is derived from an EMBL/GenBank/DDBJ whole genome shotgun (WGS) entry which is preliminary data.</text>
</comment>
<dbReference type="Gene3D" id="3.40.50.1000">
    <property type="entry name" value="HAD superfamily/HAD-like"/>
    <property type="match status" value="1"/>
</dbReference>
<dbReference type="PANTHER" id="PTHR10000:SF25">
    <property type="entry name" value="PHOSPHATASE YKRA-RELATED"/>
    <property type="match status" value="1"/>
</dbReference>
<reference evidence="1 2" key="1">
    <citation type="journal article" date="2015" name="Genome Announc.">
        <title>Expanding the biotechnology potential of lactobacilli through comparative genomics of 213 strains and associated genera.</title>
        <authorList>
            <person name="Sun Z."/>
            <person name="Harris H.M."/>
            <person name="McCann A."/>
            <person name="Guo C."/>
            <person name="Argimon S."/>
            <person name="Zhang W."/>
            <person name="Yang X."/>
            <person name="Jeffery I.B."/>
            <person name="Cooney J.C."/>
            <person name="Kagawa T.F."/>
            <person name="Liu W."/>
            <person name="Song Y."/>
            <person name="Salvetti E."/>
            <person name="Wrobel A."/>
            <person name="Rasinkangas P."/>
            <person name="Parkhill J."/>
            <person name="Rea M.C."/>
            <person name="O'Sullivan O."/>
            <person name="Ritari J."/>
            <person name="Douillard F.P."/>
            <person name="Paul Ross R."/>
            <person name="Yang R."/>
            <person name="Briner A.E."/>
            <person name="Felis G.E."/>
            <person name="de Vos W.M."/>
            <person name="Barrangou R."/>
            <person name="Klaenhammer T.R."/>
            <person name="Caufield P.W."/>
            <person name="Cui Y."/>
            <person name="Zhang H."/>
            <person name="O'Toole P.W."/>
        </authorList>
    </citation>
    <scope>NUCLEOTIDE SEQUENCE [LARGE SCALE GENOMIC DNA]</scope>
    <source>
        <strain evidence="1 2">DSM 20634</strain>
    </source>
</reference>
<dbReference type="EMBL" id="AYYY01000061">
    <property type="protein sequence ID" value="KRM60730.1"/>
    <property type="molecule type" value="Genomic_DNA"/>
</dbReference>
<proteinExistence type="predicted"/>
<dbReference type="AlphaFoldDB" id="A0A0R2A2H2"/>
<dbReference type="Gene3D" id="3.30.1240.10">
    <property type="match status" value="1"/>
</dbReference>
<dbReference type="InterPro" id="IPR000150">
    <property type="entry name" value="Cof"/>
</dbReference>